<feature type="compositionally biased region" description="Polar residues" evidence="2">
    <location>
        <begin position="66"/>
        <end position="89"/>
    </location>
</feature>
<dbReference type="PANTHER" id="PTHR37984">
    <property type="entry name" value="PROTEIN CBG26694"/>
    <property type="match status" value="1"/>
</dbReference>
<dbReference type="EMBL" id="WWBZ02000040">
    <property type="protein sequence ID" value="KAF4305114.1"/>
    <property type="molecule type" value="Genomic_DNA"/>
</dbReference>
<sequence length="572" mass="65997">MQDSISIGLALSVATLTFTSLEQLLETLRKAEYRRQEIKSTNIRSDKRINNSNNPKRDRTKPAYNQEPTQGNLSRQGRTRSGNTDQDGQQGRMPTATKPRDWVGPWFAHIQSIEELDSNSESENSQSQEALNAITKKNRYPIPHINKTLAQLSKAKIFTKLDVVHAFNRIRIKEGHEYLTAFNTRFGQYEYLVMPFGLCNAPGTFQSYINNSVLEYLDKFCIAYLDDILIYSEKEDEHAKNVNKVLQRLKDRGLQLDLDKCEFNIRSVKYLGLIVSTNGIEMDPEKVSAIINWEAPTSVKGVQAFLGFANFYRRFIKNFSHIARPLTEMTKGEQFTTRNGKRKMKYQEFTWDNKKQAAFNQLQAAFTSAPILVHFDPEKEIWVETDASDFVSAGILSQMHDGVLKPVAYFSKKMSSTECNYMIYDKELLAIIRSFETWEPELISTPIDKPIKVLTDYKNLEYFMTTKQLTSRQARWAKFLSAFNFIISYRPGKQGEKPDSLTRRTQDLPQGIDDPRKQHRFQQLLRDSNLEPNMKIAVNSILFAADNLEEEELDSQEPEDNQTQETQEAQET</sequence>
<comment type="caution">
    <text evidence="4">The sequence shown here is derived from an EMBL/GenBank/DDBJ whole genome shotgun (WGS) entry which is preliminary data.</text>
</comment>
<dbReference type="InterPro" id="IPR043502">
    <property type="entry name" value="DNA/RNA_pol_sf"/>
</dbReference>
<feature type="region of interest" description="Disordered" evidence="2">
    <location>
        <begin position="494"/>
        <end position="517"/>
    </location>
</feature>
<feature type="compositionally biased region" description="Basic and acidic residues" evidence="2">
    <location>
        <begin position="42"/>
        <end position="61"/>
    </location>
</feature>
<dbReference type="Proteomes" id="UP000572817">
    <property type="component" value="Unassembled WGS sequence"/>
</dbReference>
<evidence type="ECO:0000259" key="3">
    <source>
        <dbReference type="PROSITE" id="PS50878"/>
    </source>
</evidence>
<dbReference type="InterPro" id="IPR043128">
    <property type="entry name" value="Rev_trsase/Diguanyl_cyclase"/>
</dbReference>
<evidence type="ECO:0000256" key="1">
    <source>
        <dbReference type="ARBA" id="ARBA00023268"/>
    </source>
</evidence>
<dbReference type="Pfam" id="PF17919">
    <property type="entry name" value="RT_RNaseH_2"/>
    <property type="match status" value="1"/>
</dbReference>
<organism evidence="4 5">
    <name type="scientific">Botryosphaeria dothidea</name>
    <dbReference type="NCBI Taxonomy" id="55169"/>
    <lineage>
        <taxon>Eukaryota</taxon>
        <taxon>Fungi</taxon>
        <taxon>Dikarya</taxon>
        <taxon>Ascomycota</taxon>
        <taxon>Pezizomycotina</taxon>
        <taxon>Dothideomycetes</taxon>
        <taxon>Dothideomycetes incertae sedis</taxon>
        <taxon>Botryosphaeriales</taxon>
        <taxon>Botryosphaeriaceae</taxon>
        <taxon>Botryosphaeria</taxon>
    </lineage>
</organism>
<proteinExistence type="predicted"/>
<evidence type="ECO:0000256" key="2">
    <source>
        <dbReference type="SAM" id="MobiDB-lite"/>
    </source>
</evidence>
<dbReference type="OrthoDB" id="5599418at2759"/>
<dbReference type="InterPro" id="IPR000477">
    <property type="entry name" value="RT_dom"/>
</dbReference>
<accession>A0A8H4IQF9</accession>
<dbReference type="CDD" id="cd01647">
    <property type="entry name" value="RT_LTR"/>
    <property type="match status" value="1"/>
</dbReference>
<dbReference type="CDD" id="cd09274">
    <property type="entry name" value="RNase_HI_RT_Ty3"/>
    <property type="match status" value="1"/>
</dbReference>
<dbReference type="Gene3D" id="3.30.70.270">
    <property type="match status" value="2"/>
</dbReference>
<dbReference type="PANTHER" id="PTHR37984:SF5">
    <property type="entry name" value="PROTEIN NYNRIN-LIKE"/>
    <property type="match status" value="1"/>
</dbReference>
<reference evidence="4" key="1">
    <citation type="submission" date="2020-04" db="EMBL/GenBank/DDBJ databases">
        <title>Genome Assembly and Annotation of Botryosphaeria dothidea sdau 11-99, a Latent Pathogen of Apple Fruit Ring Rot in China.</title>
        <authorList>
            <person name="Yu C."/>
            <person name="Diao Y."/>
            <person name="Lu Q."/>
            <person name="Zhao J."/>
            <person name="Cui S."/>
            <person name="Peng C."/>
            <person name="He B."/>
            <person name="Liu H."/>
        </authorList>
    </citation>
    <scope>NUCLEOTIDE SEQUENCE [LARGE SCALE GENOMIC DNA]</scope>
    <source>
        <strain evidence="4">Sdau11-99</strain>
    </source>
</reference>
<keyword evidence="1" id="KW-0511">Multifunctional enzyme</keyword>
<feature type="domain" description="Reverse transcriptase" evidence="3">
    <location>
        <begin position="77"/>
        <end position="275"/>
    </location>
</feature>
<dbReference type="GO" id="GO:0003824">
    <property type="term" value="F:catalytic activity"/>
    <property type="evidence" value="ECO:0007669"/>
    <property type="project" value="UniProtKB-KW"/>
</dbReference>
<dbReference type="InterPro" id="IPR050951">
    <property type="entry name" value="Retrovirus_Pol_polyprotein"/>
</dbReference>
<feature type="region of interest" description="Disordered" evidence="2">
    <location>
        <begin position="547"/>
        <end position="572"/>
    </location>
</feature>
<dbReference type="InterPro" id="IPR041577">
    <property type="entry name" value="RT_RNaseH_2"/>
</dbReference>
<keyword evidence="5" id="KW-1185">Reference proteome</keyword>
<dbReference type="AlphaFoldDB" id="A0A8H4IQF9"/>
<dbReference type="Gene3D" id="3.10.10.10">
    <property type="entry name" value="HIV Type 1 Reverse Transcriptase, subunit A, domain 1"/>
    <property type="match status" value="1"/>
</dbReference>
<evidence type="ECO:0000313" key="4">
    <source>
        <dbReference type="EMBL" id="KAF4305114.1"/>
    </source>
</evidence>
<feature type="compositionally biased region" description="Basic and acidic residues" evidence="2">
    <location>
        <begin position="494"/>
        <end position="506"/>
    </location>
</feature>
<feature type="region of interest" description="Disordered" evidence="2">
    <location>
        <begin position="42"/>
        <end position="101"/>
    </location>
</feature>
<dbReference type="Pfam" id="PF00078">
    <property type="entry name" value="RVT_1"/>
    <property type="match status" value="1"/>
</dbReference>
<dbReference type="SUPFAM" id="SSF56672">
    <property type="entry name" value="DNA/RNA polymerases"/>
    <property type="match status" value="1"/>
</dbReference>
<gene>
    <name evidence="4" type="ORF">GTA08_BOTSDO06217</name>
</gene>
<dbReference type="PROSITE" id="PS50878">
    <property type="entry name" value="RT_POL"/>
    <property type="match status" value="1"/>
</dbReference>
<evidence type="ECO:0000313" key="5">
    <source>
        <dbReference type="Proteomes" id="UP000572817"/>
    </source>
</evidence>
<protein>
    <recommendedName>
        <fullName evidence="3">Reverse transcriptase domain-containing protein</fullName>
    </recommendedName>
</protein>
<name>A0A8H4IQF9_9PEZI</name>
<dbReference type="FunFam" id="3.30.70.270:FF:000026">
    <property type="entry name" value="Transposon Ty3-G Gag-Pol polyprotein"/>
    <property type="match status" value="1"/>
</dbReference>